<keyword evidence="1" id="KW-1133">Transmembrane helix</keyword>
<organism evidence="2 3">
    <name type="scientific">Sphaeroforma arctica JP610</name>
    <dbReference type="NCBI Taxonomy" id="667725"/>
    <lineage>
        <taxon>Eukaryota</taxon>
        <taxon>Ichthyosporea</taxon>
        <taxon>Ichthyophonida</taxon>
        <taxon>Sphaeroforma</taxon>
    </lineage>
</organism>
<dbReference type="RefSeq" id="XP_014144062.1">
    <property type="nucleotide sequence ID" value="XM_014288587.1"/>
</dbReference>
<proteinExistence type="predicted"/>
<keyword evidence="1" id="KW-0812">Transmembrane</keyword>
<name>A0A0L0F0A6_9EUKA</name>
<dbReference type="AlphaFoldDB" id="A0A0L0F0A6"/>
<gene>
    <name evidence="2" type="ORF">SARC_17316</name>
</gene>
<accession>A0A0L0F0A6</accession>
<sequence>MSIVGGFAGQAAVLIFVPTSYYLYMSEAENEWIVLSSTAVIAIVTALLDSACLSLAARFPTACQ</sequence>
<feature type="transmembrane region" description="Helical" evidence="1">
    <location>
        <begin position="6"/>
        <end position="25"/>
    </location>
</feature>
<feature type="transmembrane region" description="Helical" evidence="1">
    <location>
        <begin position="32"/>
        <end position="57"/>
    </location>
</feature>
<keyword evidence="3" id="KW-1185">Reference proteome</keyword>
<feature type="non-terminal residue" evidence="2">
    <location>
        <position position="64"/>
    </location>
</feature>
<dbReference type="GeneID" id="25917820"/>
<dbReference type="EMBL" id="KQ251946">
    <property type="protein sequence ID" value="KNC70160.1"/>
    <property type="molecule type" value="Genomic_DNA"/>
</dbReference>
<evidence type="ECO:0000313" key="2">
    <source>
        <dbReference type="EMBL" id="KNC70160.1"/>
    </source>
</evidence>
<protein>
    <submittedName>
        <fullName evidence="2">Uncharacterized protein</fullName>
    </submittedName>
</protein>
<evidence type="ECO:0000313" key="3">
    <source>
        <dbReference type="Proteomes" id="UP000054560"/>
    </source>
</evidence>
<dbReference type="Proteomes" id="UP000054560">
    <property type="component" value="Unassembled WGS sequence"/>
</dbReference>
<keyword evidence="1" id="KW-0472">Membrane</keyword>
<reference evidence="2 3" key="1">
    <citation type="submission" date="2011-02" db="EMBL/GenBank/DDBJ databases">
        <title>The Genome Sequence of Sphaeroforma arctica JP610.</title>
        <authorList>
            <consortium name="The Broad Institute Genome Sequencing Platform"/>
            <person name="Russ C."/>
            <person name="Cuomo C."/>
            <person name="Young S.K."/>
            <person name="Zeng Q."/>
            <person name="Gargeya S."/>
            <person name="Alvarado L."/>
            <person name="Berlin A."/>
            <person name="Chapman S.B."/>
            <person name="Chen Z."/>
            <person name="Freedman E."/>
            <person name="Gellesch M."/>
            <person name="Goldberg J."/>
            <person name="Griggs A."/>
            <person name="Gujja S."/>
            <person name="Heilman E."/>
            <person name="Heiman D."/>
            <person name="Howarth C."/>
            <person name="Mehta T."/>
            <person name="Neiman D."/>
            <person name="Pearson M."/>
            <person name="Roberts A."/>
            <person name="Saif S."/>
            <person name="Shea T."/>
            <person name="Shenoy N."/>
            <person name="Sisk P."/>
            <person name="Stolte C."/>
            <person name="Sykes S."/>
            <person name="White J."/>
            <person name="Yandava C."/>
            <person name="Burger G."/>
            <person name="Gray M.W."/>
            <person name="Holland P.W.H."/>
            <person name="King N."/>
            <person name="Lang F.B.F."/>
            <person name="Roger A.J."/>
            <person name="Ruiz-Trillo I."/>
            <person name="Haas B."/>
            <person name="Nusbaum C."/>
            <person name="Birren B."/>
        </authorList>
    </citation>
    <scope>NUCLEOTIDE SEQUENCE [LARGE SCALE GENOMIC DNA]</scope>
    <source>
        <strain evidence="2 3">JP610</strain>
    </source>
</reference>
<evidence type="ECO:0000256" key="1">
    <source>
        <dbReference type="SAM" id="Phobius"/>
    </source>
</evidence>